<evidence type="ECO:0000313" key="3">
    <source>
        <dbReference type="Proteomes" id="UP000663824"/>
    </source>
</evidence>
<proteinExistence type="predicted"/>
<evidence type="ECO:0000313" key="1">
    <source>
        <dbReference type="EMBL" id="CAF2003583.1"/>
    </source>
</evidence>
<dbReference type="Proteomes" id="UP000663824">
    <property type="component" value="Unassembled WGS sequence"/>
</dbReference>
<name>A0A816MRM4_9BILA</name>
<protein>
    <submittedName>
        <fullName evidence="1">Uncharacterized protein</fullName>
    </submittedName>
</protein>
<comment type="caution">
    <text evidence="1">The sequence shown here is derived from an EMBL/GenBank/DDBJ whole genome shotgun (WGS) entry which is preliminary data.</text>
</comment>
<organism evidence="1 3">
    <name type="scientific">Rotaria magnacalcarata</name>
    <dbReference type="NCBI Taxonomy" id="392030"/>
    <lineage>
        <taxon>Eukaryota</taxon>
        <taxon>Metazoa</taxon>
        <taxon>Spiralia</taxon>
        <taxon>Gnathifera</taxon>
        <taxon>Rotifera</taxon>
        <taxon>Eurotatoria</taxon>
        <taxon>Bdelloidea</taxon>
        <taxon>Philodinida</taxon>
        <taxon>Philodinidae</taxon>
        <taxon>Rotaria</taxon>
    </lineage>
</organism>
<dbReference type="EMBL" id="CAJNRE010003074">
    <property type="protein sequence ID" value="CAF2003583.1"/>
    <property type="molecule type" value="Genomic_DNA"/>
</dbReference>
<dbReference type="AlphaFoldDB" id="A0A816MRM4"/>
<accession>A0A816MRM4</accession>
<gene>
    <name evidence="1" type="ORF">MBJ925_LOCUS8346</name>
    <name evidence="2" type="ORF">SMN809_LOCUS3802</name>
</gene>
<reference evidence="1" key="1">
    <citation type="submission" date="2021-02" db="EMBL/GenBank/DDBJ databases">
        <authorList>
            <person name="Nowell W R."/>
        </authorList>
    </citation>
    <scope>NUCLEOTIDE SEQUENCE</scope>
</reference>
<dbReference type="Proteomes" id="UP000676336">
    <property type="component" value="Unassembled WGS sequence"/>
</dbReference>
<sequence>MDTSFLPQLPNEIIDRMTKELFGMDLFNFTLANEWHLSISSYHLKQLLRLQPSLPLDKEIKSLLAMSKSPYMIIENGMSLVLSSLKWNNFVYGCFKLDVIEKSLKYYSTPMFYLYCRLWSFTAFYYAASYPTLDIFEYSYLLQPRSLSVDECTLFKTWGNNEFIPQIVKTFDQFTQNFIFRYEYDIWGGDIDWDSFIIAGGSIISCLIVQPSVGNTSDIDLFFLKQNPWLFKTAVDDLENRLQNKYFVRRKTIWLNRLVHFDLYPKITISDIFNGKNFRPSVIIQLICPTISPISISRILHFFDLDICAAAFNSKTVTMTFSCLQALNSGHTTCYAVPLSTSEIMRRVPRIYKYQQRGYNILCPHEFNINEFLATPVENCKESRPERTYRFRRQQFGDNCDTFVLQKQFCQHYKLI</sequence>
<dbReference type="EMBL" id="CAJOBI010000824">
    <property type="protein sequence ID" value="CAF3847159.1"/>
    <property type="molecule type" value="Genomic_DNA"/>
</dbReference>
<evidence type="ECO:0000313" key="2">
    <source>
        <dbReference type="EMBL" id="CAF3847159.1"/>
    </source>
</evidence>